<keyword evidence="1" id="KW-0812">Transmembrane</keyword>
<comment type="caution">
    <text evidence="3">The sequence shown here is derived from an EMBL/GenBank/DDBJ whole genome shotgun (WGS) entry which is preliminary data.</text>
</comment>
<evidence type="ECO:0000313" key="4">
    <source>
        <dbReference type="Proteomes" id="UP000054988"/>
    </source>
</evidence>
<protein>
    <recommendedName>
        <fullName evidence="2">DUF6535 domain-containing protein</fullName>
    </recommendedName>
</protein>
<feature type="domain" description="DUF6535" evidence="2">
    <location>
        <begin position="17"/>
        <end position="171"/>
    </location>
</feature>
<dbReference type="EMBL" id="LATX01002528">
    <property type="protein sequence ID" value="KTB27635.1"/>
    <property type="molecule type" value="Genomic_DNA"/>
</dbReference>
<dbReference type="InterPro" id="IPR045338">
    <property type="entry name" value="DUF6535"/>
</dbReference>
<feature type="transmembrane region" description="Helical" evidence="1">
    <location>
        <begin position="172"/>
        <end position="193"/>
    </location>
</feature>
<name>A0A0W0EUA7_MONRR</name>
<organism evidence="3 4">
    <name type="scientific">Moniliophthora roreri</name>
    <name type="common">Frosty pod rot fungus</name>
    <name type="synonym">Monilia roreri</name>
    <dbReference type="NCBI Taxonomy" id="221103"/>
    <lineage>
        <taxon>Eukaryota</taxon>
        <taxon>Fungi</taxon>
        <taxon>Dikarya</taxon>
        <taxon>Basidiomycota</taxon>
        <taxon>Agaricomycotina</taxon>
        <taxon>Agaricomycetes</taxon>
        <taxon>Agaricomycetidae</taxon>
        <taxon>Agaricales</taxon>
        <taxon>Marasmiineae</taxon>
        <taxon>Marasmiaceae</taxon>
        <taxon>Moniliophthora</taxon>
    </lineage>
</organism>
<dbReference type="Pfam" id="PF20153">
    <property type="entry name" value="DUF6535"/>
    <property type="match status" value="1"/>
</dbReference>
<dbReference type="eggNOG" id="ENOG502SN69">
    <property type="taxonomic scope" value="Eukaryota"/>
</dbReference>
<reference evidence="3 4" key="1">
    <citation type="submission" date="2015-12" db="EMBL/GenBank/DDBJ databases">
        <title>Draft genome sequence of Moniliophthora roreri, the causal agent of frosty pod rot of cacao.</title>
        <authorList>
            <person name="Aime M.C."/>
            <person name="Diaz-Valderrama J.R."/>
            <person name="Kijpornyongpan T."/>
            <person name="Phillips-Mora W."/>
        </authorList>
    </citation>
    <scope>NUCLEOTIDE SEQUENCE [LARGE SCALE GENOMIC DNA]</scope>
    <source>
        <strain evidence="3 4">MCA 2952</strain>
    </source>
</reference>
<keyword evidence="1" id="KW-0472">Membrane</keyword>
<dbReference type="AlphaFoldDB" id="A0A0W0EUA7"/>
<dbReference type="Proteomes" id="UP000054988">
    <property type="component" value="Unassembled WGS sequence"/>
</dbReference>
<accession>A0A0W0EUA7</accession>
<proteinExistence type="predicted"/>
<evidence type="ECO:0000313" key="3">
    <source>
        <dbReference type="EMBL" id="KTB27635.1"/>
    </source>
</evidence>
<gene>
    <name evidence="3" type="ORF">WG66_19803</name>
</gene>
<evidence type="ECO:0000259" key="2">
    <source>
        <dbReference type="Pfam" id="PF20153"/>
    </source>
</evidence>
<keyword evidence="1" id="KW-1133">Transmembrane helix</keyword>
<feature type="transmembrane region" description="Helical" evidence="1">
    <location>
        <begin position="141"/>
        <end position="166"/>
    </location>
</feature>
<sequence length="293" mass="33894">MEQGSVHNPQVTVERSWERLMSEVNQYDDGLVKNWKEDIDTLLVFLSEDPADTVVALLTQISKQLSNATTLETPQLKFEPSSSSIRINTLWFLSLVLSLTSGLFGLLCKQWLREHRRDTPAHSQAETLALRELRNASFREWAVSSFLAMLPILLEVALLLFLAGILELLWTLHLTPFIVISIAVGFSVGLYVMTTILPTISMFSLTVLPSYASDKFNDNIRAFHNICPYKSPQAWWFFWFCSKIIRHSSLVQSLFAKRNRHVVRMRDWSRFDLHLIRRPYQAEHTSWRMPVDP</sequence>
<evidence type="ECO:0000256" key="1">
    <source>
        <dbReference type="SAM" id="Phobius"/>
    </source>
</evidence>
<feature type="transmembrane region" description="Helical" evidence="1">
    <location>
        <begin position="90"/>
        <end position="108"/>
    </location>
</feature>